<dbReference type="EMBL" id="CP014862">
    <property type="protein sequence ID" value="ASJ02083.1"/>
    <property type="molecule type" value="Genomic_DNA"/>
</dbReference>
<evidence type="ECO:0000313" key="2">
    <source>
        <dbReference type="Proteomes" id="UP000250179"/>
    </source>
</evidence>
<gene>
    <name evidence="1" type="ORF">A3L09_01780</name>
</gene>
<dbReference type="GeneID" id="33319100"/>
<dbReference type="AlphaFoldDB" id="A0A2Z2M9L3"/>
<dbReference type="Proteomes" id="UP000250179">
    <property type="component" value="Chromosome"/>
</dbReference>
<evidence type="ECO:0000313" key="1">
    <source>
        <dbReference type="EMBL" id="ASJ02083.1"/>
    </source>
</evidence>
<dbReference type="Gene3D" id="3.40.50.300">
    <property type="entry name" value="P-loop containing nucleotide triphosphate hydrolases"/>
    <property type="match status" value="1"/>
</dbReference>
<dbReference type="SUPFAM" id="SSF52540">
    <property type="entry name" value="P-loop containing nucleoside triphosphate hydrolases"/>
    <property type="match status" value="1"/>
</dbReference>
<sequence length="257" mass="29236">MEALLEKFRPSVVGTGIKDLDEMLGGGLIRGGIILFVYDASSFGWTVGVQIFRRIIEDGNGFGIVTSYSFPPSLLEKYALSMNYDVLEHASHGELVIIDVLGSLYDARVDLPFVYYPGKLDPETFLAKLEATYRKIFSERLGGRTPIEISVTMDALPSLFGEEAAIKILRRSLVNKELTLVKEEGWRPTNIFLINRERASRYFLEWLSQYAEHIIEFRPSETPGVERMIVKKSLLPDFVPRTAEFRFKKGEIEIFPE</sequence>
<evidence type="ECO:0008006" key="3">
    <source>
        <dbReference type="Google" id="ProtNLM"/>
    </source>
</evidence>
<dbReference type="OrthoDB" id="103620at2157"/>
<dbReference type="InterPro" id="IPR027417">
    <property type="entry name" value="P-loop_NTPase"/>
</dbReference>
<dbReference type="KEGG" id="tprf:A3L09_01780"/>
<dbReference type="RefSeq" id="WP_088857349.1">
    <property type="nucleotide sequence ID" value="NZ_CP014862.1"/>
</dbReference>
<reference evidence="1 2" key="1">
    <citation type="submission" date="2016-03" db="EMBL/GenBank/DDBJ databases">
        <title>Complete genome sequence of Thermococcus profundus strain DT5432.</title>
        <authorList>
            <person name="Oger P.M."/>
        </authorList>
    </citation>
    <scope>NUCLEOTIDE SEQUENCE [LARGE SCALE GENOMIC DNA]</scope>
    <source>
        <strain evidence="1 2">DT 5432</strain>
    </source>
</reference>
<keyword evidence="2" id="KW-1185">Reference proteome</keyword>
<protein>
    <recommendedName>
        <fullName evidence="3">KaiC-like domain-containing protein</fullName>
    </recommendedName>
</protein>
<organism evidence="1 2">
    <name type="scientific">Thermococcus profundus</name>
    <dbReference type="NCBI Taxonomy" id="49899"/>
    <lineage>
        <taxon>Archaea</taxon>
        <taxon>Methanobacteriati</taxon>
        <taxon>Methanobacteriota</taxon>
        <taxon>Thermococci</taxon>
        <taxon>Thermococcales</taxon>
        <taxon>Thermococcaceae</taxon>
        <taxon>Thermococcus</taxon>
    </lineage>
</organism>
<accession>A0A2Z2M9L3</accession>
<proteinExistence type="predicted"/>
<name>A0A2Z2M9L3_THEPR</name>